<evidence type="ECO:0000313" key="3">
    <source>
        <dbReference type="Proteomes" id="UP000069162"/>
    </source>
</evidence>
<accession>A0A806X451</accession>
<keyword evidence="1" id="KW-0812">Transmembrane</keyword>
<dbReference type="AlphaFoldDB" id="A0A806X451"/>
<dbReference type="KEGG" id="kle:AO703_07465"/>
<dbReference type="GO" id="GO:0016020">
    <property type="term" value="C:membrane"/>
    <property type="evidence" value="ECO:0007669"/>
    <property type="project" value="InterPro"/>
</dbReference>
<gene>
    <name evidence="2" type="ORF">AO703_07465</name>
</gene>
<proteinExistence type="predicted"/>
<sequence>MKTERGWAGVICCFVLFIIVCFFLTLRIGDAFRTSGHSELGLLFFVIPGVIASVISPKRQLMLPLLGAVLAMPVCLVLMRQGFFSTRSFWQELAWLFSAVFWCGLGALFWQFIRVIAGAKRGRQ</sequence>
<organism evidence="2 3">
    <name type="scientific">[Enterobacter] lignolyticus</name>
    <dbReference type="NCBI Taxonomy" id="1334193"/>
    <lineage>
        <taxon>Bacteria</taxon>
        <taxon>Pseudomonadati</taxon>
        <taxon>Pseudomonadota</taxon>
        <taxon>Gammaproteobacteria</taxon>
        <taxon>Enterobacterales</taxon>
        <taxon>Enterobacteriaceae</taxon>
        <taxon>Pluralibacter</taxon>
    </lineage>
</organism>
<keyword evidence="1" id="KW-1133">Transmembrane helix</keyword>
<dbReference type="Proteomes" id="UP000069162">
    <property type="component" value="Chromosome"/>
</dbReference>
<evidence type="ECO:0000313" key="2">
    <source>
        <dbReference type="EMBL" id="ALR76138.1"/>
    </source>
</evidence>
<feature type="transmembrane region" description="Helical" evidence="1">
    <location>
        <begin position="63"/>
        <end position="83"/>
    </location>
</feature>
<dbReference type="RefSeq" id="WP_013366945.1">
    <property type="nucleotide sequence ID" value="NZ_CP012871.1"/>
</dbReference>
<feature type="transmembrane region" description="Helical" evidence="1">
    <location>
        <begin position="7"/>
        <end position="28"/>
    </location>
</feature>
<keyword evidence="1" id="KW-0472">Membrane</keyword>
<feature type="transmembrane region" description="Helical" evidence="1">
    <location>
        <begin position="95"/>
        <end position="117"/>
    </location>
</feature>
<dbReference type="OMA" id="WQELAYV"/>
<dbReference type="Pfam" id="PF11045">
    <property type="entry name" value="YbjM"/>
    <property type="match status" value="1"/>
</dbReference>
<reference evidence="3" key="1">
    <citation type="submission" date="2015-10" db="EMBL/GenBank/DDBJ databases">
        <title>Complete Genome Sequencing of Klebsiella sp. strain G5.</title>
        <authorList>
            <person name="Chan K.-G."/>
            <person name="Chen J.-W."/>
        </authorList>
    </citation>
    <scope>NUCLEOTIDE SEQUENCE [LARGE SCALE GENOMIC DNA]</scope>
    <source>
        <strain evidence="3">G5</strain>
    </source>
</reference>
<dbReference type="EMBL" id="CP012871">
    <property type="protein sequence ID" value="ALR76138.1"/>
    <property type="molecule type" value="Genomic_DNA"/>
</dbReference>
<protein>
    <recommendedName>
        <fullName evidence="4">Inner membrane protein YbjM</fullName>
    </recommendedName>
</protein>
<name>A0A806X451_9ENTR</name>
<evidence type="ECO:0008006" key="4">
    <source>
        <dbReference type="Google" id="ProtNLM"/>
    </source>
</evidence>
<evidence type="ECO:0000256" key="1">
    <source>
        <dbReference type="SAM" id="Phobius"/>
    </source>
</evidence>
<dbReference type="OrthoDB" id="6540266at2"/>
<feature type="transmembrane region" description="Helical" evidence="1">
    <location>
        <begin position="40"/>
        <end position="56"/>
    </location>
</feature>
<dbReference type="InterPro" id="IPR020368">
    <property type="entry name" value="Uncharacterised_YbjM"/>
</dbReference>